<dbReference type="SUPFAM" id="SSF54518">
    <property type="entry name" value="Tubby C-terminal domain-like"/>
    <property type="match status" value="1"/>
</dbReference>
<protein>
    <submittedName>
        <fullName evidence="2">Uncharacterized protein YxjI</fullName>
    </submittedName>
</protein>
<name>A0ABU0E676_9FIRM</name>
<dbReference type="Proteomes" id="UP001230220">
    <property type="component" value="Unassembled WGS sequence"/>
</dbReference>
<comment type="caution">
    <text evidence="2">The sequence shown here is derived from an EMBL/GenBank/DDBJ whole genome shotgun (WGS) entry which is preliminary data.</text>
</comment>
<proteinExistence type="inferred from homology"/>
<comment type="similarity">
    <text evidence="1">Belongs to the LOR family.</text>
</comment>
<dbReference type="Gene3D" id="2.40.160.200">
    <property type="entry name" value="LURP1-related"/>
    <property type="match status" value="1"/>
</dbReference>
<organism evidence="2 3">
    <name type="scientific">Breznakia pachnodae</name>
    <dbReference type="NCBI Taxonomy" id="265178"/>
    <lineage>
        <taxon>Bacteria</taxon>
        <taxon>Bacillati</taxon>
        <taxon>Bacillota</taxon>
        <taxon>Erysipelotrichia</taxon>
        <taxon>Erysipelotrichales</taxon>
        <taxon>Erysipelotrichaceae</taxon>
        <taxon>Breznakia</taxon>
    </lineage>
</organism>
<dbReference type="EMBL" id="JAUSUR010000006">
    <property type="protein sequence ID" value="MDQ0362398.1"/>
    <property type="molecule type" value="Genomic_DNA"/>
</dbReference>
<dbReference type="InterPro" id="IPR025659">
    <property type="entry name" value="Tubby-like_C"/>
</dbReference>
<evidence type="ECO:0000313" key="2">
    <source>
        <dbReference type="EMBL" id="MDQ0362398.1"/>
    </source>
</evidence>
<dbReference type="InterPro" id="IPR007612">
    <property type="entry name" value="LOR"/>
</dbReference>
<gene>
    <name evidence="2" type="ORF">J2S15_003152</name>
</gene>
<evidence type="ECO:0000256" key="1">
    <source>
        <dbReference type="ARBA" id="ARBA00005437"/>
    </source>
</evidence>
<dbReference type="RefSeq" id="WP_307409981.1">
    <property type="nucleotide sequence ID" value="NZ_JAUSUR010000006.1"/>
</dbReference>
<reference evidence="2 3" key="1">
    <citation type="submission" date="2023-07" db="EMBL/GenBank/DDBJ databases">
        <title>Genomic Encyclopedia of Type Strains, Phase IV (KMG-IV): sequencing the most valuable type-strain genomes for metagenomic binning, comparative biology and taxonomic classification.</title>
        <authorList>
            <person name="Goeker M."/>
        </authorList>
    </citation>
    <scope>NUCLEOTIDE SEQUENCE [LARGE SCALE GENOMIC DNA]</scope>
    <source>
        <strain evidence="2 3">DSM 16784</strain>
    </source>
</reference>
<sequence length="154" mass="17841">MKLLIRDGAIVSALKRKIEFENENREVIYTAKGNATLSDREIRLYDIDGNEIACIEEMHFTSRRKCTIDIYGSDVIAIKRKFGIGVNYIIEGNDWVIDKDPLTSDFDLTNEDNMVASFRKLWANMDYKFELDIERSEDVILSVCIVLVINTMYK</sequence>
<dbReference type="InterPro" id="IPR038595">
    <property type="entry name" value="LOR_sf"/>
</dbReference>
<dbReference type="Pfam" id="PF04525">
    <property type="entry name" value="LOR"/>
    <property type="match status" value="1"/>
</dbReference>
<keyword evidence="3" id="KW-1185">Reference proteome</keyword>
<evidence type="ECO:0000313" key="3">
    <source>
        <dbReference type="Proteomes" id="UP001230220"/>
    </source>
</evidence>
<accession>A0ABU0E676</accession>